<gene>
    <name evidence="1" type="ORF">SAMN05421747_103228</name>
</gene>
<reference evidence="1 2" key="1">
    <citation type="submission" date="2016-10" db="EMBL/GenBank/DDBJ databases">
        <authorList>
            <person name="de Groot N.N."/>
        </authorList>
    </citation>
    <scope>NUCLEOTIDE SEQUENCE [LARGE SCALE GENOMIC DNA]</scope>
    <source>
        <strain evidence="1 2">DSM 22900</strain>
    </source>
</reference>
<name>A0A1I1FY63_9SPHI</name>
<dbReference type="Proteomes" id="UP000199577">
    <property type="component" value="Unassembled WGS sequence"/>
</dbReference>
<accession>A0A1I1FY63</accession>
<evidence type="ECO:0000313" key="1">
    <source>
        <dbReference type="EMBL" id="SFC04211.1"/>
    </source>
</evidence>
<evidence type="ECO:0000313" key="2">
    <source>
        <dbReference type="Proteomes" id="UP000199577"/>
    </source>
</evidence>
<organism evidence="1 2">
    <name type="scientific">Parapedobacter composti</name>
    <dbReference type="NCBI Taxonomy" id="623281"/>
    <lineage>
        <taxon>Bacteria</taxon>
        <taxon>Pseudomonadati</taxon>
        <taxon>Bacteroidota</taxon>
        <taxon>Sphingobacteriia</taxon>
        <taxon>Sphingobacteriales</taxon>
        <taxon>Sphingobacteriaceae</taxon>
        <taxon>Parapedobacter</taxon>
    </lineage>
</organism>
<proteinExistence type="predicted"/>
<protein>
    <submittedName>
        <fullName evidence="1">Uncharacterized protein</fullName>
    </submittedName>
</protein>
<keyword evidence="2" id="KW-1185">Reference proteome</keyword>
<sequence length="120" mass="13987">MNRIWLALLLCATFFIRCDRQEAFTSNQFIVTYLGASNPCTEQQIRFEERDFARLRAVLDNPEIHDGWFGTRNLTDSFQAGQKVRVTIRPLKPEEDQPCLALYLMLRRVYVIEAVPYQAG</sequence>
<dbReference type="STRING" id="623281.SAMN05421747_103228"/>
<dbReference type="EMBL" id="FOLL01000003">
    <property type="protein sequence ID" value="SFC04211.1"/>
    <property type="molecule type" value="Genomic_DNA"/>
</dbReference>
<dbReference type="AlphaFoldDB" id="A0A1I1FY63"/>
<dbReference type="RefSeq" id="WP_090972124.1">
    <property type="nucleotide sequence ID" value="NZ_FOLL01000003.1"/>
</dbReference>
<dbReference type="OrthoDB" id="9936055at2"/>